<feature type="domain" description="Methyltransferase type 11" evidence="1">
    <location>
        <begin position="69"/>
        <end position="166"/>
    </location>
</feature>
<protein>
    <submittedName>
        <fullName evidence="2">Methyltransferase domain-containing protein</fullName>
    </submittedName>
</protein>
<dbReference type="PANTHER" id="PTHR43591">
    <property type="entry name" value="METHYLTRANSFERASE"/>
    <property type="match status" value="1"/>
</dbReference>
<dbReference type="Pfam" id="PF08241">
    <property type="entry name" value="Methyltransf_11"/>
    <property type="match status" value="1"/>
</dbReference>
<dbReference type="Proteomes" id="UP001139012">
    <property type="component" value="Unassembled WGS sequence"/>
</dbReference>
<dbReference type="EMBL" id="JAKLUA010000015">
    <property type="protein sequence ID" value="MCG2671593.1"/>
    <property type="molecule type" value="Genomic_DNA"/>
</dbReference>
<evidence type="ECO:0000259" key="1">
    <source>
        <dbReference type="Pfam" id="PF08241"/>
    </source>
</evidence>
<gene>
    <name evidence="2" type="ORF">L6637_32025</name>
</gene>
<dbReference type="GO" id="GO:0032259">
    <property type="term" value="P:methylation"/>
    <property type="evidence" value="ECO:0007669"/>
    <property type="project" value="UniProtKB-KW"/>
</dbReference>
<comment type="caution">
    <text evidence="2">The sequence shown here is derived from an EMBL/GenBank/DDBJ whole genome shotgun (WGS) entry which is preliminary data.</text>
</comment>
<dbReference type="GO" id="GO:0008168">
    <property type="term" value="F:methyltransferase activity"/>
    <property type="evidence" value="ECO:0007669"/>
    <property type="project" value="UniProtKB-KW"/>
</dbReference>
<evidence type="ECO:0000313" key="2">
    <source>
        <dbReference type="EMBL" id="MCG2671593.1"/>
    </source>
</evidence>
<accession>A0ABS9LX37</accession>
<organism evidence="2 3">
    <name type="scientific">Bradyrhizobium zhengyangense</name>
    <dbReference type="NCBI Taxonomy" id="2911009"/>
    <lineage>
        <taxon>Bacteria</taxon>
        <taxon>Pseudomonadati</taxon>
        <taxon>Pseudomonadota</taxon>
        <taxon>Alphaproteobacteria</taxon>
        <taxon>Hyphomicrobiales</taxon>
        <taxon>Nitrobacteraceae</taxon>
        <taxon>Bradyrhizobium</taxon>
    </lineage>
</organism>
<reference evidence="2" key="1">
    <citation type="submission" date="2022-01" db="EMBL/GenBank/DDBJ databases">
        <title>Genome sequnece data of strain Bradyrhizobium sp. nov.</title>
        <authorList>
            <person name="Zhang J."/>
        </authorList>
    </citation>
    <scope>NUCLEOTIDE SEQUENCE</scope>
    <source>
        <strain evidence="2">WYCCWR 12774</strain>
    </source>
</reference>
<sequence>MPEPDGKFYHTWEQAISILRSDPLHQTLVYDAYLTADLTGNCRRFAESREFAEVIRLIEVYRPGSRDVLDVPAGNGIATFAFAKLGLNVVGVEPDPSSSVGRGAIATVLNSEGLKARIVDAFGEKLPFEENSFDVVYVRQGLHHAQDLKAMLSEYARVLRPGGLLLACREHVVDDYGPSLQAFLDSQVDHQLYGGENAFTLADYREALSSAGLTILAQFGPYDSMINLHPNTEESLLDKVRDSRPGRLLGLILPRSVVNRIGMWYLRRSNRPGRLYSFVAVAP</sequence>
<name>A0ABS9LX37_9BRAD</name>
<dbReference type="SUPFAM" id="SSF53335">
    <property type="entry name" value="S-adenosyl-L-methionine-dependent methyltransferases"/>
    <property type="match status" value="1"/>
</dbReference>
<dbReference type="CDD" id="cd02440">
    <property type="entry name" value="AdoMet_MTases"/>
    <property type="match status" value="1"/>
</dbReference>
<evidence type="ECO:0000313" key="3">
    <source>
        <dbReference type="Proteomes" id="UP001139012"/>
    </source>
</evidence>
<dbReference type="InterPro" id="IPR013216">
    <property type="entry name" value="Methyltransf_11"/>
</dbReference>
<proteinExistence type="predicted"/>
<keyword evidence="3" id="KW-1185">Reference proteome</keyword>
<dbReference type="RefSeq" id="WP_237873034.1">
    <property type="nucleotide sequence ID" value="NZ_JAKLUA010000015.1"/>
</dbReference>
<keyword evidence="2" id="KW-0489">Methyltransferase</keyword>
<dbReference type="Gene3D" id="3.40.50.150">
    <property type="entry name" value="Vaccinia Virus protein VP39"/>
    <property type="match status" value="1"/>
</dbReference>
<dbReference type="InterPro" id="IPR029063">
    <property type="entry name" value="SAM-dependent_MTases_sf"/>
</dbReference>
<keyword evidence="2" id="KW-0808">Transferase</keyword>